<dbReference type="SUPFAM" id="SSF100966">
    <property type="entry name" value="Translation initiation factor 2 beta, aIF2beta, N-terminal domain"/>
    <property type="match status" value="1"/>
</dbReference>
<keyword evidence="4" id="KW-1185">Reference proteome</keyword>
<dbReference type="GO" id="GO:0005092">
    <property type="term" value="F:GDP-dissociation inhibitor activity"/>
    <property type="evidence" value="ECO:0007669"/>
    <property type="project" value="TreeGrafter"/>
</dbReference>
<dbReference type="PANTHER" id="PTHR23001">
    <property type="entry name" value="EUKARYOTIC TRANSLATION INITIATION FACTOR"/>
    <property type="match status" value="1"/>
</dbReference>
<dbReference type="GO" id="GO:0003743">
    <property type="term" value="F:translation initiation factor activity"/>
    <property type="evidence" value="ECO:0007669"/>
    <property type="project" value="InterPro"/>
</dbReference>
<dbReference type="Proteomes" id="UP000472268">
    <property type="component" value="Chromosome 7"/>
</dbReference>
<dbReference type="AlphaFoldDB" id="A0A673TF63"/>
<reference evidence="3 4" key="1">
    <citation type="submission" date="2019-05" db="EMBL/GenBank/DDBJ databases">
        <title>A Chromosome-scale Meerkat (S. suricatta) Genome Assembly.</title>
        <authorList>
            <person name="Dudchenko O."/>
            <person name="Lieberman Aiden E."/>
            <person name="Tung J."/>
            <person name="Barreiro L.B."/>
            <person name="Clutton-Brock T.H."/>
        </authorList>
    </citation>
    <scope>NUCLEOTIDE SEQUENCE [LARGE SCALE GENOMIC DNA]</scope>
</reference>
<dbReference type="InterPro" id="IPR016189">
    <property type="entry name" value="Transl_init_fac_IF2/IF5_N"/>
</dbReference>
<dbReference type="InterPro" id="IPR045196">
    <property type="entry name" value="IF2/IF5"/>
</dbReference>
<sequence length="56" mass="6297">MSVNVNHSVSDQFYHYKMPRLIAKVEGKGNGIKTVIVNLIDVAKALHWTPICKKTC</sequence>
<feature type="domain" description="Translation initiation factor IF2/IF5" evidence="2">
    <location>
        <begin position="8"/>
        <end position="50"/>
    </location>
</feature>
<evidence type="ECO:0000256" key="1">
    <source>
        <dbReference type="ARBA" id="ARBA00018059"/>
    </source>
</evidence>
<dbReference type="Gene3D" id="3.30.30.170">
    <property type="match status" value="1"/>
</dbReference>
<dbReference type="PANTHER" id="PTHR23001:SF7">
    <property type="entry name" value="EUKARYOTIC TRANSLATION INITIATION FACTOR 5"/>
    <property type="match status" value="1"/>
</dbReference>
<accession>A0A673TF63</accession>
<dbReference type="Pfam" id="PF01873">
    <property type="entry name" value="eIF-5_eIF-2B"/>
    <property type="match status" value="1"/>
</dbReference>
<dbReference type="GO" id="GO:0001732">
    <property type="term" value="P:formation of cytoplasmic translation initiation complex"/>
    <property type="evidence" value="ECO:0007669"/>
    <property type="project" value="TreeGrafter"/>
</dbReference>
<reference evidence="3" key="3">
    <citation type="submission" date="2025-09" db="UniProtKB">
        <authorList>
            <consortium name="Ensembl"/>
        </authorList>
    </citation>
    <scope>IDENTIFICATION</scope>
</reference>
<proteinExistence type="predicted"/>
<dbReference type="InterPro" id="IPR002735">
    <property type="entry name" value="Transl_init_fac_IF2/IF5_dom"/>
</dbReference>
<dbReference type="GO" id="GO:0071074">
    <property type="term" value="F:eukaryotic initiation factor eIF2 binding"/>
    <property type="evidence" value="ECO:0007669"/>
    <property type="project" value="TreeGrafter"/>
</dbReference>
<protein>
    <recommendedName>
        <fullName evidence="1">Eukaryotic translation initiation factor 5</fullName>
    </recommendedName>
</protein>
<evidence type="ECO:0000313" key="3">
    <source>
        <dbReference type="Ensembl" id="ENSSSUP00005007649.1"/>
    </source>
</evidence>
<organism evidence="3 4">
    <name type="scientific">Suricata suricatta</name>
    <name type="common">Meerkat</name>
    <dbReference type="NCBI Taxonomy" id="37032"/>
    <lineage>
        <taxon>Eukaryota</taxon>
        <taxon>Metazoa</taxon>
        <taxon>Chordata</taxon>
        <taxon>Craniata</taxon>
        <taxon>Vertebrata</taxon>
        <taxon>Euteleostomi</taxon>
        <taxon>Mammalia</taxon>
        <taxon>Eutheria</taxon>
        <taxon>Laurasiatheria</taxon>
        <taxon>Carnivora</taxon>
        <taxon>Feliformia</taxon>
        <taxon>Herpestidae</taxon>
        <taxon>Suricata</taxon>
    </lineage>
</organism>
<dbReference type="GO" id="GO:0005829">
    <property type="term" value="C:cytosol"/>
    <property type="evidence" value="ECO:0007669"/>
    <property type="project" value="TreeGrafter"/>
</dbReference>
<name>A0A673TF63_SURSU</name>
<evidence type="ECO:0000313" key="4">
    <source>
        <dbReference type="Proteomes" id="UP000472268"/>
    </source>
</evidence>
<dbReference type="OMA" id="CKASCFD"/>
<dbReference type="Ensembl" id="ENSSSUT00005008831.1">
    <property type="protein sequence ID" value="ENSSSUP00005007649.1"/>
    <property type="gene ID" value="ENSSSUG00005004976.1"/>
</dbReference>
<reference evidence="3" key="2">
    <citation type="submission" date="2025-08" db="UniProtKB">
        <authorList>
            <consortium name="Ensembl"/>
        </authorList>
    </citation>
    <scope>IDENTIFICATION</scope>
</reference>
<evidence type="ECO:0000259" key="2">
    <source>
        <dbReference type="Pfam" id="PF01873"/>
    </source>
</evidence>